<evidence type="ECO:0000259" key="9">
    <source>
        <dbReference type="PROSITE" id="PS51192"/>
    </source>
</evidence>
<dbReference type="InterPro" id="IPR011545">
    <property type="entry name" value="DEAD/DEAH_box_helicase_dom"/>
</dbReference>
<evidence type="ECO:0000256" key="4">
    <source>
        <dbReference type="ARBA" id="ARBA00022801"/>
    </source>
</evidence>
<protein>
    <recommendedName>
        <fullName evidence="9">Helicase ATP-binding domain-containing protein</fullName>
    </recommendedName>
</protein>
<comment type="caution">
    <text evidence="10">The sequence shown here is derived from an EMBL/GenBank/DDBJ whole genome shotgun (WGS) entry which is preliminary data.</text>
</comment>
<dbReference type="GO" id="GO:0005634">
    <property type="term" value="C:nucleus"/>
    <property type="evidence" value="ECO:0007669"/>
    <property type="project" value="UniProtKB-SubCell"/>
</dbReference>
<dbReference type="FunFam" id="3.40.50.300:FF:000861">
    <property type="entry name" value="Fanconi anemia, complementation group M"/>
    <property type="match status" value="1"/>
</dbReference>
<evidence type="ECO:0000256" key="6">
    <source>
        <dbReference type="ARBA" id="ARBA00022840"/>
    </source>
</evidence>
<keyword evidence="6" id="KW-0067">ATP-binding</keyword>
<evidence type="ECO:0000256" key="7">
    <source>
        <dbReference type="ARBA" id="ARBA00023242"/>
    </source>
</evidence>
<keyword evidence="7" id="KW-0539">Nucleus</keyword>
<dbReference type="AlphaFoldDB" id="A0AAW0X408"/>
<dbReference type="InterPro" id="IPR027417">
    <property type="entry name" value="P-loop_NTPase"/>
</dbReference>
<evidence type="ECO:0000313" key="10">
    <source>
        <dbReference type="EMBL" id="KAK8734658.1"/>
    </source>
</evidence>
<feature type="domain" description="Helicase ATP-binding" evidence="9">
    <location>
        <begin position="108"/>
        <end position="276"/>
    </location>
</feature>
<dbReference type="GO" id="GO:0043138">
    <property type="term" value="F:3'-5' DNA helicase activity"/>
    <property type="evidence" value="ECO:0007669"/>
    <property type="project" value="TreeGrafter"/>
</dbReference>
<comment type="similarity">
    <text evidence="2">Belongs to the DEAD box helicase family. DEAH subfamily. FANCM sub-subfamily.</text>
</comment>
<keyword evidence="11" id="KW-1185">Reference proteome</keyword>
<dbReference type="InterPro" id="IPR014001">
    <property type="entry name" value="Helicase_ATP-bd"/>
</dbReference>
<dbReference type="GO" id="GO:0045003">
    <property type="term" value="P:double-strand break repair via synthesis-dependent strand annealing"/>
    <property type="evidence" value="ECO:0007669"/>
    <property type="project" value="TreeGrafter"/>
</dbReference>
<dbReference type="PANTHER" id="PTHR14025:SF20">
    <property type="entry name" value="FANCONI ANEMIA GROUP M PROTEIN"/>
    <property type="match status" value="1"/>
</dbReference>
<dbReference type="InterPro" id="IPR044749">
    <property type="entry name" value="FANCM_DEXDc"/>
</dbReference>
<comment type="subcellular location">
    <subcellularLocation>
        <location evidence="1">Nucleus</location>
    </subcellularLocation>
</comment>
<dbReference type="GO" id="GO:0005524">
    <property type="term" value="F:ATP binding"/>
    <property type="evidence" value="ECO:0007669"/>
    <property type="project" value="UniProtKB-KW"/>
</dbReference>
<sequence length="338" mass="38425">MAEKDNTEIDNKNCSVNFDCDIFGDDDDDIIAQAFEDSLLVENVDTKKSEVSVLNHGSKDPKEGGQSHSHPSVPESTPLESLPGFDEDAGRTWIYPINYPIRDYQYCIVEKALYKNTLVSLPTGLGKTFIAAVVMYNFYRWYPQSKIVFMAPTKPLVAQQVEACFNIMGIPQEDTSQMTGTMSLENRAKAWTQKRIFFLTPQVLTNDLTRGVCPGTLIKCLVLDEAHRATGNYSYCQVIHVLRQHRHDFRILALSATPGTDVRAVQQVLTNLMISHIELRSEDSPDIQAYVFHRSIEKIVVPLGNELSILKKRYLNVRKYHYSVYFFFNSLQIVVSCH</sequence>
<evidence type="ECO:0000313" key="11">
    <source>
        <dbReference type="Proteomes" id="UP001445076"/>
    </source>
</evidence>
<keyword evidence="4" id="KW-0378">Hydrolase</keyword>
<dbReference type="GO" id="GO:0009378">
    <property type="term" value="F:four-way junction helicase activity"/>
    <property type="evidence" value="ECO:0007669"/>
    <property type="project" value="TreeGrafter"/>
</dbReference>
<dbReference type="EMBL" id="JARKIK010000050">
    <property type="protein sequence ID" value="KAK8734658.1"/>
    <property type="molecule type" value="Genomic_DNA"/>
</dbReference>
<keyword evidence="3" id="KW-0547">Nucleotide-binding</keyword>
<dbReference type="PROSITE" id="PS51192">
    <property type="entry name" value="HELICASE_ATP_BIND_1"/>
    <property type="match status" value="1"/>
</dbReference>
<dbReference type="SMART" id="SM00487">
    <property type="entry name" value="DEXDc"/>
    <property type="match status" value="1"/>
</dbReference>
<dbReference type="Proteomes" id="UP001445076">
    <property type="component" value="Unassembled WGS sequence"/>
</dbReference>
<keyword evidence="5" id="KW-0347">Helicase</keyword>
<evidence type="ECO:0000256" key="5">
    <source>
        <dbReference type="ARBA" id="ARBA00022806"/>
    </source>
</evidence>
<evidence type="ECO:0000256" key="2">
    <source>
        <dbReference type="ARBA" id="ARBA00009889"/>
    </source>
</evidence>
<dbReference type="Gene3D" id="3.40.50.300">
    <property type="entry name" value="P-loop containing nucleotide triphosphate hydrolases"/>
    <property type="match status" value="1"/>
</dbReference>
<feature type="compositionally biased region" description="Polar residues" evidence="8">
    <location>
        <begin position="66"/>
        <end position="79"/>
    </location>
</feature>
<dbReference type="GO" id="GO:0036297">
    <property type="term" value="P:interstrand cross-link repair"/>
    <property type="evidence" value="ECO:0007669"/>
    <property type="project" value="TreeGrafter"/>
</dbReference>
<organism evidence="10 11">
    <name type="scientific">Cherax quadricarinatus</name>
    <name type="common">Australian red claw crayfish</name>
    <dbReference type="NCBI Taxonomy" id="27406"/>
    <lineage>
        <taxon>Eukaryota</taxon>
        <taxon>Metazoa</taxon>
        <taxon>Ecdysozoa</taxon>
        <taxon>Arthropoda</taxon>
        <taxon>Crustacea</taxon>
        <taxon>Multicrustacea</taxon>
        <taxon>Malacostraca</taxon>
        <taxon>Eumalacostraca</taxon>
        <taxon>Eucarida</taxon>
        <taxon>Decapoda</taxon>
        <taxon>Pleocyemata</taxon>
        <taxon>Astacidea</taxon>
        <taxon>Parastacoidea</taxon>
        <taxon>Parastacidae</taxon>
        <taxon>Cherax</taxon>
    </lineage>
</organism>
<evidence type="ECO:0000256" key="8">
    <source>
        <dbReference type="SAM" id="MobiDB-lite"/>
    </source>
</evidence>
<dbReference type="SUPFAM" id="SSF52540">
    <property type="entry name" value="P-loop containing nucleoside triphosphate hydrolases"/>
    <property type="match status" value="1"/>
</dbReference>
<evidence type="ECO:0000256" key="3">
    <source>
        <dbReference type="ARBA" id="ARBA00022741"/>
    </source>
</evidence>
<evidence type="ECO:0000256" key="1">
    <source>
        <dbReference type="ARBA" id="ARBA00004123"/>
    </source>
</evidence>
<name>A0AAW0X408_CHEQU</name>
<dbReference type="Pfam" id="PF00270">
    <property type="entry name" value="DEAD"/>
    <property type="match status" value="1"/>
</dbReference>
<dbReference type="PANTHER" id="PTHR14025">
    <property type="entry name" value="FANCONI ANEMIA GROUP M FANCM FAMILY MEMBER"/>
    <property type="match status" value="1"/>
</dbReference>
<dbReference type="CDD" id="cd18033">
    <property type="entry name" value="DEXDc_FANCM"/>
    <property type="match status" value="1"/>
</dbReference>
<proteinExistence type="inferred from homology"/>
<dbReference type="GO" id="GO:0016787">
    <property type="term" value="F:hydrolase activity"/>
    <property type="evidence" value="ECO:0007669"/>
    <property type="project" value="UniProtKB-KW"/>
</dbReference>
<gene>
    <name evidence="10" type="ORF">OTU49_005919</name>
</gene>
<accession>A0AAW0X408</accession>
<reference evidence="10 11" key="1">
    <citation type="journal article" date="2024" name="BMC Genomics">
        <title>Genome assembly of redclaw crayfish (Cherax quadricarinatus) provides insights into its immune adaptation and hypoxia tolerance.</title>
        <authorList>
            <person name="Liu Z."/>
            <person name="Zheng J."/>
            <person name="Li H."/>
            <person name="Fang K."/>
            <person name="Wang S."/>
            <person name="He J."/>
            <person name="Zhou D."/>
            <person name="Weng S."/>
            <person name="Chi M."/>
            <person name="Gu Z."/>
            <person name="He J."/>
            <person name="Li F."/>
            <person name="Wang M."/>
        </authorList>
    </citation>
    <scope>NUCLEOTIDE SEQUENCE [LARGE SCALE GENOMIC DNA]</scope>
    <source>
        <strain evidence="10">ZL_2023a</strain>
    </source>
</reference>
<dbReference type="GO" id="GO:0000400">
    <property type="term" value="F:four-way junction DNA binding"/>
    <property type="evidence" value="ECO:0007669"/>
    <property type="project" value="TreeGrafter"/>
</dbReference>
<feature type="region of interest" description="Disordered" evidence="8">
    <location>
        <begin position="51"/>
        <end position="82"/>
    </location>
</feature>